<sequence length="126" mass="14806">MGGHMLARKIMRTSYFWLTMETDYCQFIQRLWGINIIGKILSKSSNGHEFILVAIDYFTMWVEAASYARLTSSGRYDIQLHRSSAYRLQTNGAVEAANKNIKRILRRMVETSRDWSEKLPFILWAY</sequence>
<name>A0A438HZA8_VITVI</name>
<dbReference type="SUPFAM" id="SSF53098">
    <property type="entry name" value="Ribonuclease H-like"/>
    <property type="match status" value="1"/>
</dbReference>
<comment type="caution">
    <text evidence="1">The sequence shown here is derived from an EMBL/GenBank/DDBJ whole genome shotgun (WGS) entry which is preliminary data.</text>
</comment>
<dbReference type="Proteomes" id="UP000288805">
    <property type="component" value="Unassembled WGS sequence"/>
</dbReference>
<dbReference type="PANTHER" id="PTHR48475:SF1">
    <property type="entry name" value="RNASE H TYPE-1 DOMAIN-CONTAINING PROTEIN"/>
    <property type="match status" value="1"/>
</dbReference>
<dbReference type="PANTHER" id="PTHR48475">
    <property type="entry name" value="RIBONUCLEASE H"/>
    <property type="match status" value="1"/>
</dbReference>
<dbReference type="InterPro" id="IPR012337">
    <property type="entry name" value="RNaseH-like_sf"/>
</dbReference>
<dbReference type="EMBL" id="QGNW01000160">
    <property type="protein sequence ID" value="RVW89799.1"/>
    <property type="molecule type" value="Genomic_DNA"/>
</dbReference>
<dbReference type="InterPro" id="IPR036397">
    <property type="entry name" value="RNaseH_sf"/>
</dbReference>
<protein>
    <recommendedName>
        <fullName evidence="3">Integrase catalytic domain-containing protein</fullName>
    </recommendedName>
</protein>
<proteinExistence type="predicted"/>
<dbReference type="AlphaFoldDB" id="A0A438HZA8"/>
<dbReference type="Gene3D" id="3.30.420.10">
    <property type="entry name" value="Ribonuclease H-like superfamily/Ribonuclease H"/>
    <property type="match status" value="1"/>
</dbReference>
<evidence type="ECO:0008006" key="3">
    <source>
        <dbReference type="Google" id="ProtNLM"/>
    </source>
</evidence>
<organism evidence="1 2">
    <name type="scientific">Vitis vinifera</name>
    <name type="common">Grape</name>
    <dbReference type="NCBI Taxonomy" id="29760"/>
    <lineage>
        <taxon>Eukaryota</taxon>
        <taxon>Viridiplantae</taxon>
        <taxon>Streptophyta</taxon>
        <taxon>Embryophyta</taxon>
        <taxon>Tracheophyta</taxon>
        <taxon>Spermatophyta</taxon>
        <taxon>Magnoliopsida</taxon>
        <taxon>eudicotyledons</taxon>
        <taxon>Gunneridae</taxon>
        <taxon>Pentapetalae</taxon>
        <taxon>rosids</taxon>
        <taxon>Vitales</taxon>
        <taxon>Vitaceae</taxon>
        <taxon>Viteae</taxon>
        <taxon>Vitis</taxon>
    </lineage>
</organism>
<accession>A0A438HZA8</accession>
<reference evidence="1 2" key="1">
    <citation type="journal article" date="2018" name="PLoS Genet.">
        <title>Population sequencing reveals clonal diversity and ancestral inbreeding in the grapevine cultivar Chardonnay.</title>
        <authorList>
            <person name="Roach M.J."/>
            <person name="Johnson D.L."/>
            <person name="Bohlmann J."/>
            <person name="van Vuuren H.J."/>
            <person name="Jones S.J."/>
            <person name="Pretorius I.S."/>
            <person name="Schmidt S.A."/>
            <person name="Borneman A.R."/>
        </authorList>
    </citation>
    <scope>NUCLEOTIDE SEQUENCE [LARGE SCALE GENOMIC DNA]</scope>
    <source>
        <strain evidence="2">cv. Chardonnay</strain>
        <tissue evidence="1">Leaf</tissue>
    </source>
</reference>
<gene>
    <name evidence="1" type="ORF">CK203_034447</name>
</gene>
<evidence type="ECO:0000313" key="1">
    <source>
        <dbReference type="EMBL" id="RVW89799.1"/>
    </source>
</evidence>
<dbReference type="GO" id="GO:0003676">
    <property type="term" value="F:nucleic acid binding"/>
    <property type="evidence" value="ECO:0007669"/>
    <property type="project" value="InterPro"/>
</dbReference>
<evidence type="ECO:0000313" key="2">
    <source>
        <dbReference type="Proteomes" id="UP000288805"/>
    </source>
</evidence>